<evidence type="ECO:0000313" key="1">
    <source>
        <dbReference type="EMBL" id="KAH9803343.1"/>
    </source>
</evidence>
<proteinExistence type="predicted"/>
<dbReference type="EMBL" id="CM039170">
    <property type="protein sequence ID" value="KAH9803343.1"/>
    <property type="molecule type" value="Genomic_DNA"/>
</dbReference>
<organism evidence="1 2">
    <name type="scientific">Citrus sinensis</name>
    <name type="common">Sweet orange</name>
    <name type="synonym">Citrus aurantium var. sinensis</name>
    <dbReference type="NCBI Taxonomy" id="2711"/>
    <lineage>
        <taxon>Eukaryota</taxon>
        <taxon>Viridiplantae</taxon>
        <taxon>Streptophyta</taxon>
        <taxon>Embryophyta</taxon>
        <taxon>Tracheophyta</taxon>
        <taxon>Spermatophyta</taxon>
        <taxon>Magnoliopsida</taxon>
        <taxon>eudicotyledons</taxon>
        <taxon>Gunneridae</taxon>
        <taxon>Pentapetalae</taxon>
        <taxon>rosids</taxon>
        <taxon>malvids</taxon>
        <taxon>Sapindales</taxon>
        <taxon>Rutaceae</taxon>
        <taxon>Aurantioideae</taxon>
        <taxon>Citrus</taxon>
    </lineage>
</organism>
<comment type="caution">
    <text evidence="1">The sequence shown here is derived from an EMBL/GenBank/DDBJ whole genome shotgun (WGS) entry which is preliminary data.</text>
</comment>
<name>A0ACB8NYS9_CITSI</name>
<gene>
    <name evidence="1" type="ORF">KPL71_001726</name>
</gene>
<dbReference type="Proteomes" id="UP000829398">
    <property type="component" value="Chromosome 1"/>
</dbReference>
<reference evidence="2" key="1">
    <citation type="journal article" date="2023" name="Hortic. Res.">
        <title>A chromosome-level phased genome enabling allele-level studies in sweet orange: a case study on citrus Huanglongbing tolerance.</title>
        <authorList>
            <person name="Wu B."/>
            <person name="Yu Q."/>
            <person name="Deng Z."/>
            <person name="Duan Y."/>
            <person name="Luo F."/>
            <person name="Gmitter F. Jr."/>
        </authorList>
    </citation>
    <scope>NUCLEOTIDE SEQUENCE [LARGE SCALE GENOMIC DNA]</scope>
    <source>
        <strain evidence="2">cv. Valencia</strain>
    </source>
</reference>
<sequence length="103" mass="11128">MSNELGTGNIGRDKNAMAVAIELSVILALIVVWAVAFGHDIWAGFFRVARGYGEQHLAVLANLGTFYFIGMPIAAVLGFKVKLYAQVKVYIACLFPSIRALAP</sequence>
<protein>
    <submittedName>
        <fullName evidence="1">Uncharacterized protein</fullName>
    </submittedName>
</protein>
<accession>A0ACB8NYS9</accession>
<keyword evidence="2" id="KW-1185">Reference proteome</keyword>
<evidence type="ECO:0000313" key="2">
    <source>
        <dbReference type="Proteomes" id="UP000829398"/>
    </source>
</evidence>